<dbReference type="GO" id="GO:0003824">
    <property type="term" value="F:catalytic activity"/>
    <property type="evidence" value="ECO:0007669"/>
    <property type="project" value="InterPro"/>
</dbReference>
<evidence type="ECO:0000313" key="4">
    <source>
        <dbReference type="EMBL" id="VFJ75338.1"/>
    </source>
</evidence>
<dbReference type="InterPro" id="IPR000120">
    <property type="entry name" value="Amidase"/>
</dbReference>
<dbReference type="EMBL" id="CAADEZ010000826">
    <property type="protein sequence ID" value="VFJ75338.1"/>
    <property type="molecule type" value="Genomic_DNA"/>
</dbReference>
<name>A0A450TZ82_9GAMM</name>
<dbReference type="PANTHER" id="PTHR11895:SF7">
    <property type="entry name" value="GLUTAMYL-TRNA(GLN) AMIDOTRANSFERASE SUBUNIT A, MITOCHONDRIAL"/>
    <property type="match status" value="1"/>
</dbReference>
<comment type="similarity">
    <text evidence="1">Belongs to the amidase family.</text>
</comment>
<gene>
    <name evidence="4" type="ORF">BECKFM1743A_GA0114220_108261</name>
    <name evidence="5" type="ORF">BECKFM1743B_GA0114221_105333</name>
    <name evidence="3" type="ORF">BECKFM1743C_GA0114222_105543</name>
</gene>
<dbReference type="SUPFAM" id="SSF75304">
    <property type="entry name" value="Amidase signature (AS) enzymes"/>
    <property type="match status" value="1"/>
</dbReference>
<dbReference type="InterPro" id="IPR036928">
    <property type="entry name" value="AS_sf"/>
</dbReference>
<organism evidence="4">
    <name type="scientific">Candidatus Kentrum sp. FM</name>
    <dbReference type="NCBI Taxonomy" id="2126340"/>
    <lineage>
        <taxon>Bacteria</taxon>
        <taxon>Pseudomonadati</taxon>
        <taxon>Pseudomonadota</taxon>
        <taxon>Gammaproteobacteria</taxon>
        <taxon>Candidatus Kentrum</taxon>
    </lineage>
</organism>
<evidence type="ECO:0000256" key="1">
    <source>
        <dbReference type="ARBA" id="ARBA00009199"/>
    </source>
</evidence>
<sequence>MTTFKEYETYDGLGLANLIRTRQIGPEEVLTAAIERIEQRNGTLNAVIYKMYDQAHQALRQGLPEGPFTGVPYLLKDLNLFYTGVPLTNGSRIFSGFVPDHDATLVERYRAAGLVILGKTNSPELGICAATEPALYGPTYNPWNPERSPGGSSGGATAAVASGMVPMAHATDGGGSIRIPAANCGLFGLKPTRARTPMGPDVGEGFSGMSCGHCVSRTVRDSAALLDATGGPATGDPYQAPPPEQPFLEEVGADPGRLRIAFTTKTFEGAPLHPECVRAIEAAAGLCADLGHEVEEAAPAIDNQVVRKIWRVLVGVGIWNTP</sequence>
<evidence type="ECO:0000313" key="5">
    <source>
        <dbReference type="EMBL" id="VFK18249.1"/>
    </source>
</evidence>
<dbReference type="EMBL" id="CAADFL010000533">
    <property type="protein sequence ID" value="VFK18249.1"/>
    <property type="molecule type" value="Genomic_DNA"/>
</dbReference>
<dbReference type="Pfam" id="PF01425">
    <property type="entry name" value="Amidase"/>
    <property type="match status" value="1"/>
</dbReference>
<reference evidence="4" key="1">
    <citation type="submission" date="2019-02" db="EMBL/GenBank/DDBJ databases">
        <authorList>
            <person name="Gruber-Vodicka R. H."/>
            <person name="Seah K. B. B."/>
        </authorList>
    </citation>
    <scope>NUCLEOTIDE SEQUENCE</scope>
    <source>
        <strain evidence="4">BECK_BZ163</strain>
        <strain evidence="5">BECK_BZ164</strain>
        <strain evidence="3">BECK_BZ165</strain>
    </source>
</reference>
<dbReference type="EMBL" id="CAADFA010000554">
    <property type="protein sequence ID" value="VFJ70353.1"/>
    <property type="molecule type" value="Genomic_DNA"/>
</dbReference>
<dbReference type="InterPro" id="IPR023631">
    <property type="entry name" value="Amidase_dom"/>
</dbReference>
<dbReference type="PANTHER" id="PTHR11895">
    <property type="entry name" value="TRANSAMIDASE"/>
    <property type="match status" value="1"/>
</dbReference>
<protein>
    <submittedName>
        <fullName evidence="4">Amidase</fullName>
    </submittedName>
</protein>
<dbReference type="Gene3D" id="3.90.1300.10">
    <property type="entry name" value="Amidase signature (AS) domain"/>
    <property type="match status" value="1"/>
</dbReference>
<evidence type="ECO:0000259" key="2">
    <source>
        <dbReference type="Pfam" id="PF01425"/>
    </source>
</evidence>
<evidence type="ECO:0000313" key="3">
    <source>
        <dbReference type="EMBL" id="VFJ70353.1"/>
    </source>
</evidence>
<accession>A0A450TZ82</accession>
<feature type="domain" description="Amidase" evidence="2">
    <location>
        <begin position="28"/>
        <end position="313"/>
    </location>
</feature>
<proteinExistence type="inferred from homology"/>
<dbReference type="AlphaFoldDB" id="A0A450TZ82"/>